<keyword evidence="6" id="KW-0862">Zinc</keyword>
<keyword evidence="7" id="KW-0067">ATP-binding</keyword>
<proteinExistence type="inferred from homology"/>
<dbReference type="Gene3D" id="3.30.930.10">
    <property type="entry name" value="Bira Bifunctional Protein, Domain 2"/>
    <property type="match status" value="1"/>
</dbReference>
<accession>X1RP58</accession>
<feature type="non-terminal residue" evidence="12">
    <location>
        <position position="187"/>
    </location>
</feature>
<evidence type="ECO:0000256" key="3">
    <source>
        <dbReference type="ARBA" id="ARBA00022598"/>
    </source>
</evidence>
<evidence type="ECO:0000256" key="10">
    <source>
        <dbReference type="ARBA" id="ARBA00049515"/>
    </source>
</evidence>
<keyword evidence="3" id="KW-0436">Ligase</keyword>
<evidence type="ECO:0000259" key="11">
    <source>
        <dbReference type="PROSITE" id="PS50862"/>
    </source>
</evidence>
<dbReference type="FunFam" id="3.30.930.10:FF:000002">
    <property type="entry name" value="Threonine--tRNA ligase"/>
    <property type="match status" value="1"/>
</dbReference>
<dbReference type="EMBL" id="BARV01039468">
    <property type="protein sequence ID" value="GAI57319.1"/>
    <property type="molecule type" value="Genomic_DNA"/>
</dbReference>
<keyword evidence="9" id="KW-0030">Aminoacyl-tRNA synthetase</keyword>
<keyword evidence="5" id="KW-0547">Nucleotide-binding</keyword>
<evidence type="ECO:0000313" key="12">
    <source>
        <dbReference type="EMBL" id="GAI57319.1"/>
    </source>
</evidence>
<gene>
    <name evidence="12" type="ORF">S06H3_60491</name>
</gene>
<name>X1RP58_9ZZZZ</name>
<comment type="catalytic activity">
    <reaction evidence="10">
        <text>tRNA(Thr) + L-threonine + ATP = L-threonyl-tRNA(Thr) + AMP + diphosphate + H(+)</text>
        <dbReference type="Rhea" id="RHEA:24624"/>
        <dbReference type="Rhea" id="RHEA-COMP:9670"/>
        <dbReference type="Rhea" id="RHEA-COMP:9704"/>
        <dbReference type="ChEBI" id="CHEBI:15378"/>
        <dbReference type="ChEBI" id="CHEBI:30616"/>
        <dbReference type="ChEBI" id="CHEBI:33019"/>
        <dbReference type="ChEBI" id="CHEBI:57926"/>
        <dbReference type="ChEBI" id="CHEBI:78442"/>
        <dbReference type="ChEBI" id="CHEBI:78534"/>
        <dbReference type="ChEBI" id="CHEBI:456215"/>
        <dbReference type="EC" id="6.1.1.3"/>
    </reaction>
</comment>
<sequence length="187" mass="21705">DYALNEYLKNGYELVNTPHIAKIGLWETSGHTNFYKENMFPVMHMKEMGKEEKDDYEVKPMNCPFHVAIYKQSIKSYKDLPLRYTELGAVYRYEKSGTLHGLVRVRGMTQDDAHIFCTPEQLGKELISVLHLTSKILKTFGFKEYNIFLSTRPKKCIGDLKIWQKATNSLKFALEKLKLNYQIDPGG</sequence>
<dbReference type="PANTHER" id="PTHR11451:SF44">
    <property type="entry name" value="THREONINE--TRNA LIGASE, CHLOROPLASTIC_MITOCHONDRIAL 2"/>
    <property type="match status" value="1"/>
</dbReference>
<organism evidence="12">
    <name type="scientific">marine sediment metagenome</name>
    <dbReference type="NCBI Taxonomy" id="412755"/>
    <lineage>
        <taxon>unclassified sequences</taxon>
        <taxon>metagenomes</taxon>
        <taxon>ecological metagenomes</taxon>
    </lineage>
</organism>
<evidence type="ECO:0000256" key="8">
    <source>
        <dbReference type="ARBA" id="ARBA00022917"/>
    </source>
</evidence>
<evidence type="ECO:0000256" key="6">
    <source>
        <dbReference type="ARBA" id="ARBA00022833"/>
    </source>
</evidence>
<comment type="similarity">
    <text evidence="1">Belongs to the class-II aminoacyl-tRNA synthetase family.</text>
</comment>
<feature type="domain" description="Aminoacyl-transfer RNA synthetases class-II family profile" evidence="11">
    <location>
        <begin position="1"/>
        <end position="187"/>
    </location>
</feature>
<feature type="non-terminal residue" evidence="12">
    <location>
        <position position="1"/>
    </location>
</feature>
<dbReference type="PANTHER" id="PTHR11451">
    <property type="entry name" value="THREONINE-TRNA LIGASE"/>
    <property type="match status" value="1"/>
</dbReference>
<dbReference type="GO" id="GO:0046872">
    <property type="term" value="F:metal ion binding"/>
    <property type="evidence" value="ECO:0007669"/>
    <property type="project" value="UniProtKB-KW"/>
</dbReference>
<keyword evidence="4" id="KW-0479">Metal-binding</keyword>
<dbReference type="GO" id="GO:0006435">
    <property type="term" value="P:threonyl-tRNA aminoacylation"/>
    <property type="evidence" value="ECO:0007669"/>
    <property type="project" value="InterPro"/>
</dbReference>
<evidence type="ECO:0000256" key="5">
    <source>
        <dbReference type="ARBA" id="ARBA00022741"/>
    </source>
</evidence>
<dbReference type="SUPFAM" id="SSF55681">
    <property type="entry name" value="Class II aaRS and biotin synthetases"/>
    <property type="match status" value="1"/>
</dbReference>
<dbReference type="GO" id="GO:0004829">
    <property type="term" value="F:threonine-tRNA ligase activity"/>
    <property type="evidence" value="ECO:0007669"/>
    <property type="project" value="UniProtKB-EC"/>
</dbReference>
<dbReference type="InterPro" id="IPR002320">
    <property type="entry name" value="Thr-tRNA-ligase_IIa"/>
</dbReference>
<keyword evidence="8" id="KW-0648">Protein biosynthesis</keyword>
<dbReference type="GO" id="GO:0005524">
    <property type="term" value="F:ATP binding"/>
    <property type="evidence" value="ECO:0007669"/>
    <property type="project" value="UniProtKB-KW"/>
</dbReference>
<evidence type="ECO:0000256" key="9">
    <source>
        <dbReference type="ARBA" id="ARBA00023146"/>
    </source>
</evidence>
<dbReference type="AlphaFoldDB" id="X1RP58"/>
<dbReference type="InterPro" id="IPR006195">
    <property type="entry name" value="aa-tRNA-synth_II"/>
</dbReference>
<dbReference type="InterPro" id="IPR045864">
    <property type="entry name" value="aa-tRNA-synth_II/BPL/LPL"/>
</dbReference>
<dbReference type="PRINTS" id="PR01047">
    <property type="entry name" value="TRNASYNTHTHR"/>
</dbReference>
<protein>
    <recommendedName>
        <fullName evidence="2">threonine--tRNA ligase</fullName>
        <ecNumber evidence="2">6.1.1.3</ecNumber>
    </recommendedName>
</protein>
<dbReference type="InterPro" id="IPR002314">
    <property type="entry name" value="aa-tRNA-synt_IIb"/>
</dbReference>
<evidence type="ECO:0000256" key="2">
    <source>
        <dbReference type="ARBA" id="ARBA00013163"/>
    </source>
</evidence>
<dbReference type="GO" id="GO:0005737">
    <property type="term" value="C:cytoplasm"/>
    <property type="evidence" value="ECO:0007669"/>
    <property type="project" value="InterPro"/>
</dbReference>
<reference evidence="12" key="1">
    <citation type="journal article" date="2014" name="Front. Microbiol.">
        <title>High frequency of phylogenetically diverse reductive dehalogenase-homologous genes in deep subseafloor sedimentary metagenomes.</title>
        <authorList>
            <person name="Kawai M."/>
            <person name="Futagami T."/>
            <person name="Toyoda A."/>
            <person name="Takaki Y."/>
            <person name="Nishi S."/>
            <person name="Hori S."/>
            <person name="Arai W."/>
            <person name="Tsubouchi T."/>
            <person name="Morono Y."/>
            <person name="Uchiyama I."/>
            <person name="Ito T."/>
            <person name="Fujiyama A."/>
            <person name="Inagaki F."/>
            <person name="Takami H."/>
        </authorList>
    </citation>
    <scope>NUCLEOTIDE SEQUENCE</scope>
    <source>
        <strain evidence="12">Expedition CK06-06</strain>
    </source>
</reference>
<dbReference type="EC" id="6.1.1.3" evidence="2"/>
<comment type="caution">
    <text evidence="12">The sequence shown here is derived from an EMBL/GenBank/DDBJ whole genome shotgun (WGS) entry which is preliminary data.</text>
</comment>
<evidence type="ECO:0000256" key="7">
    <source>
        <dbReference type="ARBA" id="ARBA00022840"/>
    </source>
</evidence>
<dbReference type="PROSITE" id="PS50862">
    <property type="entry name" value="AA_TRNA_LIGASE_II"/>
    <property type="match status" value="1"/>
</dbReference>
<dbReference type="Pfam" id="PF00587">
    <property type="entry name" value="tRNA-synt_2b"/>
    <property type="match status" value="1"/>
</dbReference>
<evidence type="ECO:0000256" key="1">
    <source>
        <dbReference type="ARBA" id="ARBA00008226"/>
    </source>
</evidence>
<evidence type="ECO:0000256" key="4">
    <source>
        <dbReference type="ARBA" id="ARBA00022723"/>
    </source>
</evidence>